<feature type="compositionally biased region" description="Basic and acidic residues" evidence="1">
    <location>
        <begin position="18"/>
        <end position="28"/>
    </location>
</feature>
<reference evidence="4" key="1">
    <citation type="submission" date="2012-08" db="EMBL/GenBank/DDBJ databases">
        <title>The Genome Sequence of Wuchereria bancrofti.</title>
        <authorList>
            <person name="Nutman T.B."/>
            <person name="Fink D.L."/>
            <person name="Russ C."/>
            <person name="Young S."/>
            <person name="Zeng Q."/>
            <person name="Koehrsen M."/>
            <person name="Alvarado L."/>
            <person name="Berlin A."/>
            <person name="Chapman S.B."/>
            <person name="Chen Z."/>
            <person name="Freedman E."/>
            <person name="Gellesch M."/>
            <person name="Goldberg J."/>
            <person name="Griggs A."/>
            <person name="Gujja S."/>
            <person name="Heilman E.R."/>
            <person name="Heiman D."/>
            <person name="Hepburn T."/>
            <person name="Howarth C."/>
            <person name="Jen D."/>
            <person name="Larson L."/>
            <person name="Lewis B."/>
            <person name="Mehta T."/>
            <person name="Park D."/>
            <person name="Pearson M."/>
            <person name="Roberts A."/>
            <person name="Saif S."/>
            <person name="Shea T."/>
            <person name="Shenoy N."/>
            <person name="Sisk P."/>
            <person name="Stolte C."/>
            <person name="Sykes S."/>
            <person name="Walk T."/>
            <person name="White J."/>
            <person name="Yandava C."/>
            <person name="Haas B."/>
            <person name="Henn M.R."/>
            <person name="Nusbaum C."/>
            <person name="Birren B."/>
        </authorList>
    </citation>
    <scope>NUCLEOTIDE SEQUENCE [LARGE SCALE GENOMIC DNA]</scope>
    <source>
        <strain evidence="4">NA</strain>
    </source>
</reference>
<name>J9E2A2_WUCBA</name>
<feature type="region of interest" description="Disordered" evidence="1">
    <location>
        <begin position="1"/>
        <end position="32"/>
    </location>
</feature>
<accession>J9E2A2</accession>
<sequence length="108" mass="12332">MTRFGRSRTQQSLDIDINDTKPIRKSSDDSMSSWRNSLVNSKMNSSVLDCRLDRRLILFSFFLIVSFVINECGGGIVTTLSLATNDKISLKLVHRDIFQNIIKPMIIH</sequence>
<evidence type="ECO:0000313" key="3">
    <source>
        <dbReference type="EMBL" id="EJW76283.1"/>
    </source>
</evidence>
<evidence type="ECO:0000313" key="4">
    <source>
        <dbReference type="Proteomes" id="UP000004810"/>
    </source>
</evidence>
<comment type="caution">
    <text evidence="3">The sequence shown here is derived from an EMBL/GenBank/DDBJ whole genome shotgun (WGS) entry which is preliminary data.</text>
</comment>
<keyword evidence="2" id="KW-0812">Transmembrane</keyword>
<dbReference type="Proteomes" id="UP000004810">
    <property type="component" value="Unassembled WGS sequence"/>
</dbReference>
<evidence type="ECO:0000256" key="1">
    <source>
        <dbReference type="SAM" id="MobiDB-lite"/>
    </source>
</evidence>
<dbReference type="AlphaFoldDB" id="J9E2A2"/>
<dbReference type="EMBL" id="ADBV01009301">
    <property type="protein sequence ID" value="EJW76283.1"/>
    <property type="molecule type" value="Genomic_DNA"/>
</dbReference>
<proteinExistence type="predicted"/>
<protein>
    <submittedName>
        <fullName evidence="3">Uncharacterized protein</fullName>
    </submittedName>
</protein>
<gene>
    <name evidence="3" type="ORF">WUBG_12809</name>
</gene>
<organism evidence="3 4">
    <name type="scientific">Wuchereria bancrofti</name>
    <dbReference type="NCBI Taxonomy" id="6293"/>
    <lineage>
        <taxon>Eukaryota</taxon>
        <taxon>Metazoa</taxon>
        <taxon>Ecdysozoa</taxon>
        <taxon>Nematoda</taxon>
        <taxon>Chromadorea</taxon>
        <taxon>Rhabditida</taxon>
        <taxon>Spirurina</taxon>
        <taxon>Spiruromorpha</taxon>
        <taxon>Filarioidea</taxon>
        <taxon>Onchocercidae</taxon>
        <taxon>Wuchereria</taxon>
    </lineage>
</organism>
<keyword evidence="2" id="KW-0472">Membrane</keyword>
<feature type="transmembrane region" description="Helical" evidence="2">
    <location>
        <begin position="56"/>
        <end position="83"/>
    </location>
</feature>
<keyword evidence="2" id="KW-1133">Transmembrane helix</keyword>
<evidence type="ECO:0000256" key="2">
    <source>
        <dbReference type="SAM" id="Phobius"/>
    </source>
</evidence>